<sequence length="268" mass="31659">MTQNSIKMTISQFAKLHKVNKRTLHYYDEIGLFSPSSKGENGYRYYDISQSIVFEYIRMLKEMNMSIDEIKSYCKNANGESFLKIASKKEREIDLEIKKLENTKKILNRKKEQVEICENLTEEEIRIEELREEKISILPYNLIEGGVHEIFDYLKDKWSIEQIRMGIGSFISVNKLKNKEFEKYDGIYSYTLEGSSNSKTIIREKGKYLCAYQKGSWDKASVMYEKLLKYAKENRLELKGYAYEIGLNEFAISKPEEYVTKFMIKIEE</sequence>
<protein>
    <submittedName>
        <fullName evidence="7">DNA-binding transcriptional regulator, MerR family</fullName>
    </submittedName>
</protein>
<dbReference type="SUPFAM" id="SSF46955">
    <property type="entry name" value="Putative DNA-binding domain"/>
    <property type="match status" value="1"/>
</dbReference>
<dbReference type="PANTHER" id="PTHR30204">
    <property type="entry name" value="REDOX-CYCLING DRUG-SENSING TRANSCRIPTIONAL ACTIVATOR SOXR"/>
    <property type="match status" value="1"/>
</dbReference>
<dbReference type="Gene3D" id="3.20.80.10">
    <property type="entry name" value="Regulatory factor, effector binding domain"/>
    <property type="match status" value="1"/>
</dbReference>
<evidence type="ECO:0000256" key="5">
    <source>
        <dbReference type="SAM" id="Coils"/>
    </source>
</evidence>
<dbReference type="GO" id="GO:0003700">
    <property type="term" value="F:DNA-binding transcription factor activity"/>
    <property type="evidence" value="ECO:0007669"/>
    <property type="project" value="InterPro"/>
</dbReference>
<dbReference type="InterPro" id="IPR009061">
    <property type="entry name" value="DNA-bd_dom_put_sf"/>
</dbReference>
<evidence type="ECO:0000256" key="1">
    <source>
        <dbReference type="ARBA" id="ARBA00022491"/>
    </source>
</evidence>
<evidence type="ECO:0000259" key="6">
    <source>
        <dbReference type="PROSITE" id="PS50937"/>
    </source>
</evidence>
<keyword evidence="2" id="KW-0805">Transcription regulation</keyword>
<dbReference type="PROSITE" id="PS50937">
    <property type="entry name" value="HTH_MERR_2"/>
    <property type="match status" value="1"/>
</dbReference>
<keyword evidence="5" id="KW-0175">Coiled coil</keyword>
<name>A0A1H8ITC8_9FIRM</name>
<dbReference type="EMBL" id="FODF01000009">
    <property type="protein sequence ID" value="SEN71405.1"/>
    <property type="molecule type" value="Genomic_DNA"/>
</dbReference>
<dbReference type="InterPro" id="IPR000551">
    <property type="entry name" value="MerR-type_HTH_dom"/>
</dbReference>
<dbReference type="Pfam" id="PF06445">
    <property type="entry name" value="GyrI-like"/>
    <property type="match status" value="1"/>
</dbReference>
<dbReference type="SMART" id="SM00422">
    <property type="entry name" value="HTH_MERR"/>
    <property type="match status" value="1"/>
</dbReference>
<dbReference type="OrthoDB" id="9773308at2"/>
<dbReference type="Proteomes" id="UP000199512">
    <property type="component" value="Unassembled WGS sequence"/>
</dbReference>
<proteinExistence type="predicted"/>
<keyword evidence="1" id="KW-0678">Repressor</keyword>
<feature type="coiled-coil region" evidence="5">
    <location>
        <begin position="83"/>
        <end position="133"/>
    </location>
</feature>
<dbReference type="AlphaFoldDB" id="A0A1H8ITC8"/>
<dbReference type="GO" id="GO:0003677">
    <property type="term" value="F:DNA binding"/>
    <property type="evidence" value="ECO:0007669"/>
    <property type="project" value="UniProtKB-KW"/>
</dbReference>
<dbReference type="RefSeq" id="WP_091975718.1">
    <property type="nucleotide sequence ID" value="NZ_FODF01000009.1"/>
</dbReference>
<evidence type="ECO:0000313" key="8">
    <source>
        <dbReference type="Proteomes" id="UP000199512"/>
    </source>
</evidence>
<evidence type="ECO:0000256" key="3">
    <source>
        <dbReference type="ARBA" id="ARBA00023125"/>
    </source>
</evidence>
<gene>
    <name evidence="7" type="ORF">SAMN05216454_10916</name>
</gene>
<evidence type="ECO:0000313" key="7">
    <source>
        <dbReference type="EMBL" id="SEN71405.1"/>
    </source>
</evidence>
<dbReference type="Gene3D" id="1.10.1660.10">
    <property type="match status" value="1"/>
</dbReference>
<keyword evidence="3 7" id="KW-0238">DNA-binding</keyword>
<dbReference type="InterPro" id="IPR011256">
    <property type="entry name" value="Reg_factor_effector_dom_sf"/>
</dbReference>
<dbReference type="Pfam" id="PF13411">
    <property type="entry name" value="MerR_1"/>
    <property type="match status" value="1"/>
</dbReference>
<dbReference type="InterPro" id="IPR029442">
    <property type="entry name" value="GyrI-like"/>
</dbReference>
<accession>A0A1H8ITC8</accession>
<keyword evidence="4" id="KW-0804">Transcription</keyword>
<keyword evidence="8" id="KW-1185">Reference proteome</keyword>
<reference evidence="7 8" key="1">
    <citation type="submission" date="2016-10" db="EMBL/GenBank/DDBJ databases">
        <authorList>
            <person name="de Groot N.N."/>
        </authorList>
    </citation>
    <scope>NUCLEOTIDE SEQUENCE [LARGE SCALE GENOMIC DNA]</scope>
    <source>
        <strain evidence="7 8">Calf135</strain>
    </source>
</reference>
<evidence type="ECO:0000256" key="4">
    <source>
        <dbReference type="ARBA" id="ARBA00023163"/>
    </source>
</evidence>
<dbReference type="STRING" id="215200.SAMN05216454_10916"/>
<evidence type="ECO:0000256" key="2">
    <source>
        <dbReference type="ARBA" id="ARBA00023015"/>
    </source>
</evidence>
<dbReference type="SUPFAM" id="SSF55136">
    <property type="entry name" value="Probable bacterial effector-binding domain"/>
    <property type="match status" value="1"/>
</dbReference>
<feature type="domain" description="HTH merR-type" evidence="6">
    <location>
        <begin position="7"/>
        <end position="76"/>
    </location>
</feature>
<dbReference type="InterPro" id="IPR047057">
    <property type="entry name" value="MerR_fam"/>
</dbReference>
<dbReference type="PANTHER" id="PTHR30204:SF69">
    <property type="entry name" value="MERR-FAMILY TRANSCRIPTIONAL REGULATOR"/>
    <property type="match status" value="1"/>
</dbReference>
<organism evidence="7 8">
    <name type="scientific">Peptostreptococcus russellii</name>
    <dbReference type="NCBI Taxonomy" id="215200"/>
    <lineage>
        <taxon>Bacteria</taxon>
        <taxon>Bacillati</taxon>
        <taxon>Bacillota</taxon>
        <taxon>Clostridia</taxon>
        <taxon>Peptostreptococcales</taxon>
        <taxon>Peptostreptococcaceae</taxon>
        <taxon>Peptostreptococcus</taxon>
    </lineage>
</organism>